<protein>
    <submittedName>
        <fullName evidence="2">Uncharacterized protein</fullName>
    </submittedName>
</protein>
<dbReference type="Proteomes" id="UP000008021">
    <property type="component" value="Chromosome 1"/>
</dbReference>
<dbReference type="Gramene" id="OMERI01G20020.1">
    <property type="protein sequence ID" value="OMERI01G20020.1"/>
    <property type="gene ID" value="OMERI01G20020"/>
</dbReference>
<reference evidence="2" key="2">
    <citation type="submission" date="2018-05" db="EMBL/GenBank/DDBJ databases">
        <title>OmerRS3 (Oryza meridionalis Reference Sequence Version 3).</title>
        <authorList>
            <person name="Zhang J."/>
            <person name="Kudrna D."/>
            <person name="Lee S."/>
            <person name="Talag J."/>
            <person name="Welchert J."/>
            <person name="Wing R.A."/>
        </authorList>
    </citation>
    <scope>NUCLEOTIDE SEQUENCE [LARGE SCALE GENOMIC DNA]</scope>
    <source>
        <strain evidence="2">cv. OR44</strain>
    </source>
</reference>
<feature type="compositionally biased region" description="Gly residues" evidence="1">
    <location>
        <begin position="1"/>
        <end position="16"/>
    </location>
</feature>
<evidence type="ECO:0000313" key="2">
    <source>
        <dbReference type="EnsemblPlants" id="OMERI01G20020.1"/>
    </source>
</evidence>
<dbReference type="EnsemblPlants" id="OMERI01G20020.1">
    <property type="protein sequence ID" value="OMERI01G20020.1"/>
    <property type="gene ID" value="OMERI01G20020"/>
</dbReference>
<keyword evidence="3" id="KW-1185">Reference proteome</keyword>
<dbReference type="STRING" id="40149.A0A0E0C4A5"/>
<proteinExistence type="predicted"/>
<dbReference type="HOGENOM" id="CLU_2546404_0_0_1"/>
<accession>A0A0E0C4A5</accession>
<name>A0A0E0C4A5_9ORYZ</name>
<sequence>MVEPVGAGGGGSGWGAEGLALLASPPPARDKGLRRRRRRRMTAHGRDIDDGQGNEDVNRRKLTGGVIVQDTTIWSEAMGCAWH</sequence>
<feature type="compositionally biased region" description="Basic residues" evidence="1">
    <location>
        <begin position="32"/>
        <end position="43"/>
    </location>
</feature>
<evidence type="ECO:0000313" key="3">
    <source>
        <dbReference type="Proteomes" id="UP000008021"/>
    </source>
</evidence>
<dbReference type="AlphaFoldDB" id="A0A0E0C4A5"/>
<feature type="region of interest" description="Disordered" evidence="1">
    <location>
        <begin position="1"/>
        <end position="57"/>
    </location>
</feature>
<organism evidence="2">
    <name type="scientific">Oryza meridionalis</name>
    <dbReference type="NCBI Taxonomy" id="40149"/>
    <lineage>
        <taxon>Eukaryota</taxon>
        <taxon>Viridiplantae</taxon>
        <taxon>Streptophyta</taxon>
        <taxon>Embryophyta</taxon>
        <taxon>Tracheophyta</taxon>
        <taxon>Spermatophyta</taxon>
        <taxon>Magnoliopsida</taxon>
        <taxon>Liliopsida</taxon>
        <taxon>Poales</taxon>
        <taxon>Poaceae</taxon>
        <taxon>BOP clade</taxon>
        <taxon>Oryzoideae</taxon>
        <taxon>Oryzeae</taxon>
        <taxon>Oryzinae</taxon>
        <taxon>Oryza</taxon>
    </lineage>
</organism>
<dbReference type="eggNOG" id="KOG1187">
    <property type="taxonomic scope" value="Eukaryota"/>
</dbReference>
<evidence type="ECO:0000256" key="1">
    <source>
        <dbReference type="SAM" id="MobiDB-lite"/>
    </source>
</evidence>
<reference evidence="2" key="1">
    <citation type="submission" date="2015-04" db="UniProtKB">
        <authorList>
            <consortium name="EnsemblPlants"/>
        </authorList>
    </citation>
    <scope>IDENTIFICATION</scope>
</reference>